<organism evidence="1 2">
    <name type="scientific">Rozella allomycis (strain CSF55)</name>
    <dbReference type="NCBI Taxonomy" id="988480"/>
    <lineage>
        <taxon>Eukaryota</taxon>
        <taxon>Fungi</taxon>
        <taxon>Fungi incertae sedis</taxon>
        <taxon>Cryptomycota</taxon>
        <taxon>Cryptomycota incertae sedis</taxon>
        <taxon>Rozella</taxon>
    </lineage>
</organism>
<keyword evidence="2" id="KW-1185">Reference proteome</keyword>
<protein>
    <submittedName>
        <fullName evidence="1">Uncharacterized protein</fullName>
    </submittedName>
</protein>
<dbReference type="Proteomes" id="UP000030755">
    <property type="component" value="Unassembled WGS sequence"/>
</dbReference>
<accession>A0A075AZM2</accession>
<sequence>MFNNDFRKSLILTNWIQLLLHRNAQNVEWLLRRDVHVARQAGIAVDNAKSHTGICIRNFAIQ</sequence>
<proteinExistence type="predicted"/>
<dbReference type="AlphaFoldDB" id="A0A075AZM2"/>
<dbReference type="HOGENOM" id="CLU_2905437_0_0_1"/>
<gene>
    <name evidence="1" type="ORF">O9G_004364</name>
</gene>
<evidence type="ECO:0000313" key="2">
    <source>
        <dbReference type="Proteomes" id="UP000030755"/>
    </source>
</evidence>
<dbReference type="EMBL" id="KE560772">
    <property type="protein sequence ID" value="EPZ35707.1"/>
    <property type="molecule type" value="Genomic_DNA"/>
</dbReference>
<reference evidence="1 2" key="1">
    <citation type="journal article" date="2013" name="Curr. Biol.">
        <title>Shared signatures of parasitism and phylogenomics unite Cryptomycota and microsporidia.</title>
        <authorList>
            <person name="James T.Y."/>
            <person name="Pelin A."/>
            <person name="Bonen L."/>
            <person name="Ahrendt S."/>
            <person name="Sain D."/>
            <person name="Corradi N."/>
            <person name="Stajich J.E."/>
        </authorList>
    </citation>
    <scope>NUCLEOTIDE SEQUENCE [LARGE SCALE GENOMIC DNA]</scope>
    <source>
        <strain evidence="1 2">CSF55</strain>
    </source>
</reference>
<name>A0A075AZM2_ROZAC</name>
<evidence type="ECO:0000313" key="1">
    <source>
        <dbReference type="EMBL" id="EPZ35707.1"/>
    </source>
</evidence>